<feature type="compositionally biased region" description="Polar residues" evidence="1">
    <location>
        <begin position="140"/>
        <end position="153"/>
    </location>
</feature>
<feature type="compositionally biased region" description="Low complexity" evidence="1">
    <location>
        <begin position="161"/>
        <end position="170"/>
    </location>
</feature>
<dbReference type="AlphaFoldDB" id="A0A5B0R6X9"/>
<feature type="compositionally biased region" description="Basic and acidic residues" evidence="1">
    <location>
        <begin position="175"/>
        <end position="185"/>
    </location>
</feature>
<organism evidence="2 3">
    <name type="scientific">Puccinia graminis f. sp. tritici</name>
    <dbReference type="NCBI Taxonomy" id="56615"/>
    <lineage>
        <taxon>Eukaryota</taxon>
        <taxon>Fungi</taxon>
        <taxon>Dikarya</taxon>
        <taxon>Basidiomycota</taxon>
        <taxon>Pucciniomycotina</taxon>
        <taxon>Pucciniomycetes</taxon>
        <taxon>Pucciniales</taxon>
        <taxon>Pucciniaceae</taxon>
        <taxon>Puccinia</taxon>
    </lineage>
</organism>
<evidence type="ECO:0000313" key="2">
    <source>
        <dbReference type="EMBL" id="KAA1121257.1"/>
    </source>
</evidence>
<proteinExistence type="predicted"/>
<protein>
    <submittedName>
        <fullName evidence="2">Uncharacterized protein</fullName>
    </submittedName>
</protein>
<feature type="region of interest" description="Disordered" evidence="1">
    <location>
        <begin position="140"/>
        <end position="208"/>
    </location>
</feature>
<sequence>MSFLPAQLNLPASPHVALDPPTLTCLSRQSIYFFQVCNRQAHSVVPIVDTLAGESFLALLKTSLKLIAMEDAPADSEQSTSQQLSPAMKRAVEAIVEQATSALRTEHQEALLDARIDFEEVEEQLTKRIDELSAQVARLENQQRGSTVSSASTIAPRRPSPSESGTSTSTRRLKDHYTARLERRAPKPHLLPHPIDISPPVNSPALAS</sequence>
<evidence type="ECO:0000256" key="1">
    <source>
        <dbReference type="SAM" id="MobiDB-lite"/>
    </source>
</evidence>
<accession>A0A5B0R6X9</accession>
<comment type="caution">
    <text evidence="2">The sequence shown here is derived from an EMBL/GenBank/DDBJ whole genome shotgun (WGS) entry which is preliminary data.</text>
</comment>
<gene>
    <name evidence="2" type="ORF">PGTUg99_029099</name>
</gene>
<reference evidence="2 3" key="1">
    <citation type="submission" date="2019-05" db="EMBL/GenBank/DDBJ databases">
        <title>Emergence of the Ug99 lineage of the wheat stem rust pathogen through somatic hybridization.</title>
        <authorList>
            <person name="Li F."/>
            <person name="Upadhyaya N.M."/>
            <person name="Sperschneider J."/>
            <person name="Matny O."/>
            <person name="Nguyen-Phuc H."/>
            <person name="Mago R."/>
            <person name="Raley C."/>
            <person name="Miller M.E."/>
            <person name="Silverstein K.A.T."/>
            <person name="Henningsen E."/>
            <person name="Hirsch C.D."/>
            <person name="Visser B."/>
            <person name="Pretorius Z.A."/>
            <person name="Steffenson B.J."/>
            <person name="Schwessinger B."/>
            <person name="Dodds P.N."/>
            <person name="Figueroa M."/>
        </authorList>
    </citation>
    <scope>NUCLEOTIDE SEQUENCE [LARGE SCALE GENOMIC DNA]</scope>
    <source>
        <strain evidence="2 3">Ug99</strain>
    </source>
</reference>
<dbReference type="Proteomes" id="UP000325313">
    <property type="component" value="Unassembled WGS sequence"/>
</dbReference>
<name>A0A5B0R6X9_PUCGR</name>
<evidence type="ECO:0000313" key="3">
    <source>
        <dbReference type="Proteomes" id="UP000325313"/>
    </source>
</evidence>
<dbReference type="EMBL" id="VDEP01000239">
    <property type="protein sequence ID" value="KAA1121257.1"/>
    <property type="molecule type" value="Genomic_DNA"/>
</dbReference>